<dbReference type="PROSITE" id="PS51186">
    <property type="entry name" value="GNAT"/>
    <property type="match status" value="1"/>
</dbReference>
<organism evidence="2 3">
    <name type="scientific">Brevundimonas vesicularis</name>
    <name type="common">Pseudomonas vesicularis</name>
    <dbReference type="NCBI Taxonomy" id="41276"/>
    <lineage>
        <taxon>Bacteria</taxon>
        <taxon>Pseudomonadati</taxon>
        <taxon>Pseudomonadota</taxon>
        <taxon>Alphaproteobacteria</taxon>
        <taxon>Caulobacterales</taxon>
        <taxon>Caulobacteraceae</taxon>
        <taxon>Brevundimonas</taxon>
    </lineage>
</organism>
<dbReference type="InterPro" id="IPR016181">
    <property type="entry name" value="Acyl_CoA_acyltransferase"/>
</dbReference>
<keyword evidence="2" id="KW-0808">Transferase</keyword>
<evidence type="ECO:0000313" key="3">
    <source>
        <dbReference type="Proteomes" id="UP000251186"/>
    </source>
</evidence>
<keyword evidence="2" id="KW-0012">Acyltransferase</keyword>
<dbReference type="Gene3D" id="3.40.630.30">
    <property type="match status" value="1"/>
</dbReference>
<evidence type="ECO:0000259" key="1">
    <source>
        <dbReference type="PROSITE" id="PS51186"/>
    </source>
</evidence>
<gene>
    <name evidence="2" type="primary">yjaB</name>
    <name evidence="2" type="ORF">NCTC11166_03013</name>
</gene>
<dbReference type="Proteomes" id="UP000251186">
    <property type="component" value="Unassembled WGS sequence"/>
</dbReference>
<dbReference type="EC" id="2.3.1.-" evidence="2"/>
<evidence type="ECO:0000313" key="2">
    <source>
        <dbReference type="EMBL" id="SPU55612.1"/>
    </source>
</evidence>
<feature type="domain" description="N-acetyltransferase" evidence="1">
    <location>
        <begin position="1"/>
        <end position="54"/>
    </location>
</feature>
<name>A0A2X1BSK1_BREVE</name>
<reference evidence="2 3" key="1">
    <citation type="submission" date="2018-06" db="EMBL/GenBank/DDBJ databases">
        <authorList>
            <consortium name="Pathogen Informatics"/>
            <person name="Doyle S."/>
        </authorList>
    </citation>
    <scope>NUCLEOTIDE SEQUENCE [LARGE SCALE GENOMIC DNA]</scope>
    <source>
        <strain evidence="2 3">NCTC11166</strain>
    </source>
</reference>
<protein>
    <submittedName>
        <fullName evidence="2">Uncharacterized N-acetyltransferase YjaB</fullName>
        <ecNumber evidence="2">2.3.1.-</ecNumber>
    </submittedName>
</protein>
<dbReference type="EMBL" id="UAQP01000014">
    <property type="protein sequence ID" value="SPU55612.1"/>
    <property type="molecule type" value="Genomic_DNA"/>
</dbReference>
<dbReference type="InterPro" id="IPR000182">
    <property type="entry name" value="GNAT_dom"/>
</dbReference>
<sequence>MRARETLTVDVNEQNIQALGFYERLGFKVTSRSAVEGQGRPYPLLHLRLAKPVG</sequence>
<proteinExistence type="predicted"/>
<dbReference type="GO" id="GO:0016747">
    <property type="term" value="F:acyltransferase activity, transferring groups other than amino-acyl groups"/>
    <property type="evidence" value="ECO:0007669"/>
    <property type="project" value="InterPro"/>
</dbReference>
<dbReference type="AlphaFoldDB" id="A0A2X1BSK1"/>
<accession>A0A2X1BSK1</accession>
<dbReference type="SUPFAM" id="SSF55729">
    <property type="entry name" value="Acyl-CoA N-acyltransferases (Nat)"/>
    <property type="match status" value="1"/>
</dbReference>